<evidence type="ECO:0000313" key="6">
    <source>
        <dbReference type="EMBL" id="GGB66208.1"/>
    </source>
</evidence>
<sequence length="515" mass="56412">MSMLNKVAMALAVSIIVALSGCHSRGYQESTKETEALEIKLREHDKANEYQFVKHSGKWFVPQIRQSRKNMPDWCYSPQQMGVFKDAPIKLILQELTKSIPVNVVYGNDVDSSKRITVELNRDVCDGLEKVSLASGYSYSINDSKITLKAFEDKTVAVAFAPGVNKYFLGKEKSNGSGSSDQSSNATNTVSVVSDTLNNASGFKGVEAELDPWTNLVSVLAQMKSDKGFIGPNPVASNILLRDTPEHVSAMEKYIQGLNRAVNRVLSIEFQVIEVTTTDGEENGLNVQNIIKQFDSGSKTVTFGTELANTILTETTSPLLDIAFTQPVDGDSESLLIKALAQHGRVSVSRSQRVITLNNQVVRLKEVVNDTYLAQSKKDSTANVGATDELIPGQVQSGLDMYALAREYDGFIQLHLSANISNLLSIGEVTSGESKIQTPSINEREFDTMAFIPPNKSLLLTGLTTSRNETSYQGTLDDKSGFWPLTDLFGYTRGGKKTRTETIILVNASVVYKES</sequence>
<protein>
    <recommendedName>
        <fullName evidence="5">Type II/III secretion system secretin-like domain-containing protein</fullName>
    </recommendedName>
</protein>
<accession>A0ABQ1JEB0</accession>
<dbReference type="PANTHER" id="PTHR30332">
    <property type="entry name" value="PROBABLE GENERAL SECRETION PATHWAY PROTEIN D"/>
    <property type="match status" value="1"/>
</dbReference>
<dbReference type="InterPro" id="IPR004846">
    <property type="entry name" value="T2SS/T3SS_dom"/>
</dbReference>
<gene>
    <name evidence="6" type="ORF">GCM10011607_28610</name>
</gene>
<organism evidence="6 7">
    <name type="scientific">Shewanella inventionis</name>
    <dbReference type="NCBI Taxonomy" id="1738770"/>
    <lineage>
        <taxon>Bacteria</taxon>
        <taxon>Pseudomonadati</taxon>
        <taxon>Pseudomonadota</taxon>
        <taxon>Gammaproteobacteria</taxon>
        <taxon>Alteromonadales</taxon>
        <taxon>Shewanellaceae</taxon>
        <taxon>Shewanella</taxon>
    </lineage>
</organism>
<feature type="domain" description="Type II/III secretion system secretin-like" evidence="5">
    <location>
        <begin position="339"/>
        <end position="510"/>
    </location>
</feature>
<dbReference type="InterPro" id="IPR050810">
    <property type="entry name" value="Bact_Secretion_Sys_Channel"/>
</dbReference>
<proteinExistence type="inferred from homology"/>
<dbReference type="PANTHER" id="PTHR30332:SF24">
    <property type="entry name" value="SECRETIN GSPD-RELATED"/>
    <property type="match status" value="1"/>
</dbReference>
<evidence type="ECO:0000256" key="2">
    <source>
        <dbReference type="ARBA" id="ARBA00022729"/>
    </source>
</evidence>
<comment type="similarity">
    <text evidence="4">Belongs to the bacterial secretin family.</text>
</comment>
<keyword evidence="3" id="KW-0472">Membrane</keyword>
<dbReference type="EMBL" id="BMII01000024">
    <property type="protein sequence ID" value="GGB66208.1"/>
    <property type="molecule type" value="Genomic_DNA"/>
</dbReference>
<keyword evidence="7" id="KW-1185">Reference proteome</keyword>
<comment type="caution">
    <text evidence="6">The sequence shown here is derived from an EMBL/GenBank/DDBJ whole genome shotgun (WGS) entry which is preliminary data.</text>
</comment>
<evidence type="ECO:0000256" key="4">
    <source>
        <dbReference type="RuleBase" id="RU004003"/>
    </source>
</evidence>
<evidence type="ECO:0000259" key="5">
    <source>
        <dbReference type="Pfam" id="PF00263"/>
    </source>
</evidence>
<dbReference type="PROSITE" id="PS51257">
    <property type="entry name" value="PROKAR_LIPOPROTEIN"/>
    <property type="match status" value="1"/>
</dbReference>
<keyword evidence="2" id="KW-0732">Signal</keyword>
<dbReference type="Proteomes" id="UP000617555">
    <property type="component" value="Unassembled WGS sequence"/>
</dbReference>
<comment type="subcellular location">
    <subcellularLocation>
        <location evidence="1">Membrane</location>
    </subcellularLocation>
</comment>
<evidence type="ECO:0000256" key="1">
    <source>
        <dbReference type="ARBA" id="ARBA00004370"/>
    </source>
</evidence>
<evidence type="ECO:0000256" key="3">
    <source>
        <dbReference type="ARBA" id="ARBA00023136"/>
    </source>
</evidence>
<reference evidence="7" key="1">
    <citation type="journal article" date="2019" name="Int. J. Syst. Evol. Microbiol.">
        <title>The Global Catalogue of Microorganisms (GCM) 10K type strain sequencing project: providing services to taxonomists for standard genome sequencing and annotation.</title>
        <authorList>
            <consortium name="The Broad Institute Genomics Platform"/>
            <consortium name="The Broad Institute Genome Sequencing Center for Infectious Disease"/>
            <person name="Wu L."/>
            <person name="Ma J."/>
        </authorList>
    </citation>
    <scope>NUCLEOTIDE SEQUENCE [LARGE SCALE GENOMIC DNA]</scope>
    <source>
        <strain evidence="7">CGMCC 1.15339</strain>
    </source>
</reference>
<dbReference type="Pfam" id="PF00263">
    <property type="entry name" value="Secretin"/>
    <property type="match status" value="1"/>
</dbReference>
<evidence type="ECO:0000313" key="7">
    <source>
        <dbReference type="Proteomes" id="UP000617555"/>
    </source>
</evidence>
<name>A0ABQ1JEB0_9GAMM</name>
<dbReference type="RefSeq" id="WP_188740039.1">
    <property type="nucleotide sequence ID" value="NZ_BMII01000024.1"/>
</dbReference>